<accession>A0A7Y9WUM3</accession>
<keyword evidence="14" id="KW-1185">Reference proteome</keyword>
<dbReference type="SUPFAM" id="SSF56935">
    <property type="entry name" value="Porins"/>
    <property type="match status" value="1"/>
</dbReference>
<evidence type="ECO:0000256" key="8">
    <source>
        <dbReference type="ARBA" id="ARBA00023114"/>
    </source>
</evidence>
<keyword evidence="7" id="KW-0406">Ion transport</keyword>
<comment type="subcellular location">
    <subcellularLocation>
        <location evidence="1">Cell outer membrane</location>
        <topology evidence="1">Multi-pass membrane protein</topology>
    </subcellularLocation>
</comment>
<keyword evidence="9" id="KW-0472">Membrane</keyword>
<dbReference type="InterPro" id="IPR033900">
    <property type="entry name" value="Gram_neg_porin_domain"/>
</dbReference>
<dbReference type="GO" id="GO:0009279">
    <property type="term" value="C:cell outer membrane"/>
    <property type="evidence" value="ECO:0007669"/>
    <property type="project" value="UniProtKB-SubCell"/>
</dbReference>
<protein>
    <submittedName>
        <fullName evidence="13">Putative porin</fullName>
    </submittedName>
</protein>
<dbReference type="InterPro" id="IPR023614">
    <property type="entry name" value="Porin_dom_sf"/>
</dbReference>
<dbReference type="CDD" id="cd00342">
    <property type="entry name" value="gram_neg_porins"/>
    <property type="match status" value="1"/>
</dbReference>
<keyword evidence="5" id="KW-0812">Transmembrane</keyword>
<dbReference type="GO" id="GO:0006811">
    <property type="term" value="P:monoatomic ion transport"/>
    <property type="evidence" value="ECO:0007669"/>
    <property type="project" value="UniProtKB-KW"/>
</dbReference>
<evidence type="ECO:0000256" key="6">
    <source>
        <dbReference type="ARBA" id="ARBA00022729"/>
    </source>
</evidence>
<feature type="chain" id="PRO_5031164844" evidence="11">
    <location>
        <begin position="33"/>
        <end position="353"/>
    </location>
</feature>
<dbReference type="GO" id="GO:0015288">
    <property type="term" value="F:porin activity"/>
    <property type="evidence" value="ECO:0007669"/>
    <property type="project" value="UniProtKB-KW"/>
</dbReference>
<feature type="domain" description="Porin" evidence="12">
    <location>
        <begin position="20"/>
        <end position="322"/>
    </location>
</feature>
<dbReference type="RefSeq" id="WP_179746594.1">
    <property type="nucleotide sequence ID" value="NZ_JACCAS010000002.1"/>
</dbReference>
<dbReference type="Pfam" id="PF13609">
    <property type="entry name" value="Porin_4"/>
    <property type="match status" value="1"/>
</dbReference>
<keyword evidence="10" id="KW-0998">Cell outer membrane</keyword>
<dbReference type="InterPro" id="IPR002299">
    <property type="entry name" value="Porin_Neis"/>
</dbReference>
<name>A0A7Y9WUM3_9BURK</name>
<evidence type="ECO:0000256" key="1">
    <source>
        <dbReference type="ARBA" id="ARBA00004571"/>
    </source>
</evidence>
<evidence type="ECO:0000256" key="10">
    <source>
        <dbReference type="ARBA" id="ARBA00023237"/>
    </source>
</evidence>
<evidence type="ECO:0000256" key="2">
    <source>
        <dbReference type="ARBA" id="ARBA00011233"/>
    </source>
</evidence>
<keyword evidence="3" id="KW-0813">Transport</keyword>
<keyword evidence="8" id="KW-0626">Porin</keyword>
<evidence type="ECO:0000256" key="5">
    <source>
        <dbReference type="ARBA" id="ARBA00022692"/>
    </source>
</evidence>
<organism evidence="13 14">
    <name type="scientific">Paraburkholderia bryophila</name>
    <dbReference type="NCBI Taxonomy" id="420952"/>
    <lineage>
        <taxon>Bacteria</taxon>
        <taxon>Pseudomonadati</taxon>
        <taxon>Pseudomonadota</taxon>
        <taxon>Betaproteobacteria</taxon>
        <taxon>Burkholderiales</taxon>
        <taxon>Burkholderiaceae</taxon>
        <taxon>Paraburkholderia</taxon>
    </lineage>
</organism>
<gene>
    <name evidence="13" type="ORF">GGD40_006837</name>
</gene>
<dbReference type="PROSITE" id="PS51257">
    <property type="entry name" value="PROKAR_LIPOPROTEIN"/>
    <property type="match status" value="1"/>
</dbReference>
<evidence type="ECO:0000256" key="4">
    <source>
        <dbReference type="ARBA" id="ARBA00022452"/>
    </source>
</evidence>
<evidence type="ECO:0000256" key="11">
    <source>
        <dbReference type="SAM" id="SignalP"/>
    </source>
</evidence>
<comment type="caution">
    <text evidence="13">The sequence shown here is derived from an EMBL/GenBank/DDBJ whole genome shotgun (WGS) entry which is preliminary data.</text>
</comment>
<dbReference type="Proteomes" id="UP000540929">
    <property type="component" value="Unassembled WGS sequence"/>
</dbReference>
<dbReference type="PANTHER" id="PTHR34501">
    <property type="entry name" value="PROTEIN YDDL-RELATED"/>
    <property type="match status" value="1"/>
</dbReference>
<dbReference type="PRINTS" id="PR00184">
    <property type="entry name" value="NEISSPPORIN"/>
</dbReference>
<sequence length="353" mass="36912">MKRNESRQRGGRRTWAAALSAAACVASGTAHAQSTVTLYGLIDAGVQYRTNADGQHSAVNLQNYGVLPSQVGLTGTEDLGGGLQALFRLEQGINVNDGTATVPGYAFFRGAYVGLSGKFGTVTLGRQFSVLFDRTVFYDPLLYAAYSGQGVLVPLSANFIDNSVKFKSADYGGFSAEALAATGGVAGNSRSGRVLEIGAQYSGNGYGISAALHRAQGMVSGDVDTSGLQQTIGTLAAHWDIATLSLYGGAERQTGSLAPSKTVAWGGARYQATPFVGFAGGIYQTWSSTPSVGHPTLFIASGTYALSKRTVAYVNLGYSRNSSQSSQPVYEYDPTPLNGASQFGAMLGMYHTF</sequence>
<dbReference type="GO" id="GO:0046930">
    <property type="term" value="C:pore complex"/>
    <property type="evidence" value="ECO:0007669"/>
    <property type="project" value="UniProtKB-KW"/>
</dbReference>
<evidence type="ECO:0000313" key="14">
    <source>
        <dbReference type="Proteomes" id="UP000540929"/>
    </source>
</evidence>
<comment type="subunit">
    <text evidence="2">Homotrimer.</text>
</comment>
<reference evidence="13 14" key="1">
    <citation type="submission" date="2020-07" db="EMBL/GenBank/DDBJ databases">
        <title>Exploring microbial biodiversity for novel pathways involved in the catabolism of aromatic compounds derived from lignin.</title>
        <authorList>
            <person name="Elkins J."/>
        </authorList>
    </citation>
    <scope>NUCLEOTIDE SEQUENCE [LARGE SCALE GENOMIC DNA]</scope>
    <source>
        <strain evidence="13 14">H2C3C</strain>
    </source>
</reference>
<evidence type="ECO:0000256" key="3">
    <source>
        <dbReference type="ARBA" id="ARBA00022448"/>
    </source>
</evidence>
<evidence type="ECO:0000256" key="9">
    <source>
        <dbReference type="ARBA" id="ARBA00023136"/>
    </source>
</evidence>
<dbReference type="PANTHER" id="PTHR34501:SF9">
    <property type="entry name" value="MAJOR OUTER MEMBRANE PROTEIN P.IA"/>
    <property type="match status" value="1"/>
</dbReference>
<dbReference type="AlphaFoldDB" id="A0A7Y9WUM3"/>
<evidence type="ECO:0000313" key="13">
    <source>
        <dbReference type="EMBL" id="NYH27266.1"/>
    </source>
</evidence>
<dbReference type="InterPro" id="IPR050298">
    <property type="entry name" value="Gram-neg_bact_OMP"/>
</dbReference>
<evidence type="ECO:0000259" key="12">
    <source>
        <dbReference type="Pfam" id="PF13609"/>
    </source>
</evidence>
<proteinExistence type="predicted"/>
<dbReference type="EMBL" id="JACCAS010000002">
    <property type="protein sequence ID" value="NYH27266.1"/>
    <property type="molecule type" value="Genomic_DNA"/>
</dbReference>
<feature type="signal peptide" evidence="11">
    <location>
        <begin position="1"/>
        <end position="32"/>
    </location>
</feature>
<dbReference type="Gene3D" id="2.40.160.10">
    <property type="entry name" value="Porin"/>
    <property type="match status" value="1"/>
</dbReference>
<evidence type="ECO:0000256" key="7">
    <source>
        <dbReference type="ARBA" id="ARBA00023065"/>
    </source>
</evidence>
<keyword evidence="6 11" id="KW-0732">Signal</keyword>
<keyword evidence="4" id="KW-1134">Transmembrane beta strand</keyword>